<sequence length="56" mass="6479">MNTFSMVSPEYIASMIALKPNICVLFSIKQRYKKTISHEMVFGFNNYSFCYQGVTV</sequence>
<reference evidence="1 2" key="1">
    <citation type="submission" date="2012-12" db="EMBL/GenBank/DDBJ databases">
        <title>Genome assembly of Formosa sp. AK20.</title>
        <authorList>
            <person name="Kumar R."/>
            <person name="Khatri I."/>
            <person name="Vaidya B."/>
            <person name="Subramanian S."/>
            <person name="Pinnaka A."/>
        </authorList>
    </citation>
    <scope>NUCLEOTIDE SEQUENCE [LARGE SCALE GENOMIC DNA]</scope>
    <source>
        <strain evidence="1 2">AK20</strain>
    </source>
</reference>
<protein>
    <submittedName>
        <fullName evidence="1">Uncharacterized protein</fullName>
    </submittedName>
</protein>
<accession>M7MHX6</accession>
<organism evidence="1 2">
    <name type="scientific">Xanthomarina gelatinilytica</name>
    <dbReference type="NCBI Taxonomy" id="1137281"/>
    <lineage>
        <taxon>Bacteria</taxon>
        <taxon>Pseudomonadati</taxon>
        <taxon>Bacteroidota</taxon>
        <taxon>Flavobacteriia</taxon>
        <taxon>Flavobacteriales</taxon>
        <taxon>Flavobacteriaceae</taxon>
        <taxon>Xanthomarina</taxon>
    </lineage>
</organism>
<evidence type="ECO:0000313" key="1">
    <source>
        <dbReference type="EMBL" id="EMQ94440.1"/>
    </source>
</evidence>
<proteinExistence type="predicted"/>
<comment type="caution">
    <text evidence="1">The sequence shown here is derived from an EMBL/GenBank/DDBJ whole genome shotgun (WGS) entry which is preliminary data.</text>
</comment>
<keyword evidence="2" id="KW-1185">Reference proteome</keyword>
<dbReference type="AlphaFoldDB" id="M7MHX6"/>
<name>M7MHX6_9FLAO</name>
<dbReference type="Proteomes" id="UP000012024">
    <property type="component" value="Unassembled WGS sequence"/>
</dbReference>
<gene>
    <name evidence="1" type="ORF">D778_00723</name>
</gene>
<evidence type="ECO:0000313" key="2">
    <source>
        <dbReference type="Proteomes" id="UP000012024"/>
    </source>
</evidence>
<dbReference type="EMBL" id="ANLA01000016">
    <property type="protein sequence ID" value="EMQ94440.1"/>
    <property type="molecule type" value="Genomic_DNA"/>
</dbReference>